<comment type="caution">
    <text evidence="1">The sequence shown here is derived from an EMBL/GenBank/DDBJ whole genome shotgun (WGS) entry which is preliminary data.</text>
</comment>
<dbReference type="EMBL" id="NSDI01000001">
    <property type="protein sequence ID" value="RIY38209.1"/>
    <property type="molecule type" value="Genomic_DNA"/>
</dbReference>
<evidence type="ECO:0000313" key="2">
    <source>
        <dbReference type="Proteomes" id="UP000265497"/>
    </source>
</evidence>
<evidence type="ECO:0000313" key="1">
    <source>
        <dbReference type="EMBL" id="RIY38209.1"/>
    </source>
</evidence>
<sequence length="211" mass="25366">MRSNRRTRKTNPTFAVVVDGDTEKWYLQMLNDNERQIRVKIKPEIPQKKSIEQQYNKVCELAQGEFDKVFWIIDFDTILKEDREAKKRNQKPSQDFINYRDKLLKDDKVVVIVNNPCLEYWFLLHYIKTTKTFNSCSNAEKELKKHIEGYEKTEKFFKKQNQDIYLKLKPYLSTALKNAKSLGDFDPQNLQKTMCEMELLFHSDELKKYFK</sequence>
<dbReference type="AlphaFoldDB" id="A0A3A1YLT9"/>
<dbReference type="Proteomes" id="UP000265497">
    <property type="component" value="Unassembled WGS sequence"/>
</dbReference>
<accession>A0A3A1YLT9</accession>
<proteinExistence type="predicted"/>
<dbReference type="RefSeq" id="WP_119652049.1">
    <property type="nucleotide sequence ID" value="NZ_NSDI01000001.1"/>
</dbReference>
<protein>
    <submittedName>
        <fullName evidence="1">RloB-like protein</fullName>
    </submittedName>
</protein>
<dbReference type="InterPro" id="IPR025591">
    <property type="entry name" value="RloB"/>
</dbReference>
<name>A0A3A1YLT9_9FLAO</name>
<dbReference type="Pfam" id="PF13707">
    <property type="entry name" value="RloB"/>
    <property type="match status" value="1"/>
</dbReference>
<organism evidence="1 2">
    <name type="scientific">Capnocytophaga canis</name>
    <dbReference type="NCBI Taxonomy" id="1848903"/>
    <lineage>
        <taxon>Bacteria</taxon>
        <taxon>Pseudomonadati</taxon>
        <taxon>Bacteroidota</taxon>
        <taxon>Flavobacteriia</taxon>
        <taxon>Flavobacteriales</taxon>
        <taxon>Flavobacteriaceae</taxon>
        <taxon>Capnocytophaga</taxon>
    </lineage>
</organism>
<reference evidence="1 2" key="1">
    <citation type="submission" date="2017-08" db="EMBL/GenBank/DDBJ databases">
        <title>Capnocytophaga canis 17-158 assembly.</title>
        <authorList>
            <person name="Gulvik C.A."/>
        </authorList>
    </citation>
    <scope>NUCLEOTIDE SEQUENCE [LARGE SCALE GENOMIC DNA]</scope>
    <source>
        <strain evidence="1 2">17-158</strain>
    </source>
</reference>
<gene>
    <name evidence="1" type="ORF">CKY20_01300</name>
</gene>